<dbReference type="EMBL" id="FNNQ01000009">
    <property type="protein sequence ID" value="SDX04380.1"/>
    <property type="molecule type" value="Genomic_DNA"/>
</dbReference>
<dbReference type="RefSeq" id="WP_177167993.1">
    <property type="nucleotide sequence ID" value="NZ_FNNQ01000009.1"/>
</dbReference>
<comment type="subcellular location">
    <subcellularLocation>
        <location evidence="1">Cell membrane</location>
        <topology evidence="1">Multi-pass membrane protein</topology>
    </subcellularLocation>
</comment>
<feature type="transmembrane region" description="Helical" evidence="7">
    <location>
        <begin position="282"/>
        <end position="302"/>
    </location>
</feature>
<reference evidence="8 9" key="1">
    <citation type="submission" date="2016-10" db="EMBL/GenBank/DDBJ databases">
        <authorList>
            <person name="de Groot N.N."/>
        </authorList>
    </citation>
    <scope>NUCLEOTIDE SEQUENCE [LARGE SCALE GENOMIC DNA]</scope>
    <source>
        <strain evidence="8 9">DSM 45610</strain>
    </source>
</reference>
<sequence length="451" mass="49698">MFNRVTGFSAFLTIWFGQILSLVGAGISTFAIGVWVYNETKSVTLFSLIALFSILPDLVLSPIAGVYVDRWNKKYIMIASDLAGGLITLILALTIYFGSMELVFIYIAVALHSIFKAFQWLAYYSSISVLVPKKHIGRSSGMISMAEAATKVLSPILGASFYGQFGLFWTVTITFITYLIGVLTLSVVKMPQEKKQMVKTSVKEELVFGWKYITSRLGLFYLLIFFFFYNIAFGMNEVLMTPLIMKLENSKDVLGIVMTTAGIGMLLGGIVQSIWGGPQKKIRGILLSTVLVGICIIWQGLFPNVISITIVFFMVLFCSPIMAGCSQSIWQVKVASDVQGRVFAFRGTIAWASLPISYSLAGPFADKVFEPMLSHNGLLATSVGAFIGIGPGRGIAFLMICLGICMLLIVFVAMFNPRLLNVEKELPDHLREESIKDVNVENEVATKEVIN</sequence>
<dbReference type="InterPro" id="IPR036259">
    <property type="entry name" value="MFS_trans_sf"/>
</dbReference>
<evidence type="ECO:0000256" key="7">
    <source>
        <dbReference type="SAM" id="Phobius"/>
    </source>
</evidence>
<dbReference type="GO" id="GO:0005886">
    <property type="term" value="C:plasma membrane"/>
    <property type="evidence" value="ECO:0007669"/>
    <property type="project" value="UniProtKB-SubCell"/>
</dbReference>
<keyword evidence="9" id="KW-1185">Reference proteome</keyword>
<keyword evidence="3" id="KW-1003">Cell membrane</keyword>
<dbReference type="GO" id="GO:0022857">
    <property type="term" value="F:transmembrane transporter activity"/>
    <property type="evidence" value="ECO:0007669"/>
    <property type="project" value="InterPro"/>
</dbReference>
<evidence type="ECO:0000313" key="8">
    <source>
        <dbReference type="EMBL" id="SDX04380.1"/>
    </source>
</evidence>
<feature type="transmembrane region" description="Helical" evidence="7">
    <location>
        <begin position="43"/>
        <end position="68"/>
    </location>
</feature>
<evidence type="ECO:0000256" key="4">
    <source>
        <dbReference type="ARBA" id="ARBA00022692"/>
    </source>
</evidence>
<feature type="transmembrane region" description="Helical" evidence="7">
    <location>
        <begin position="75"/>
        <end position="97"/>
    </location>
</feature>
<dbReference type="SUPFAM" id="SSF103473">
    <property type="entry name" value="MFS general substrate transporter"/>
    <property type="match status" value="1"/>
</dbReference>
<dbReference type="Pfam" id="PF07690">
    <property type="entry name" value="MFS_1"/>
    <property type="match status" value="1"/>
</dbReference>
<evidence type="ECO:0000256" key="2">
    <source>
        <dbReference type="ARBA" id="ARBA00022448"/>
    </source>
</evidence>
<feature type="transmembrane region" description="Helical" evidence="7">
    <location>
        <begin position="209"/>
        <end position="233"/>
    </location>
</feature>
<evidence type="ECO:0000256" key="3">
    <source>
        <dbReference type="ARBA" id="ARBA00022475"/>
    </source>
</evidence>
<dbReference type="PANTHER" id="PTHR43266">
    <property type="entry name" value="MACROLIDE-EFFLUX PROTEIN"/>
    <property type="match status" value="1"/>
</dbReference>
<accession>A0A1H2YH27</accession>
<keyword evidence="2" id="KW-0813">Transport</keyword>
<dbReference type="InterPro" id="IPR011701">
    <property type="entry name" value="MFS"/>
</dbReference>
<evidence type="ECO:0000256" key="6">
    <source>
        <dbReference type="ARBA" id="ARBA00023136"/>
    </source>
</evidence>
<feature type="transmembrane region" description="Helical" evidence="7">
    <location>
        <begin position="168"/>
        <end position="188"/>
    </location>
</feature>
<feature type="transmembrane region" description="Helical" evidence="7">
    <location>
        <begin position="103"/>
        <end position="123"/>
    </location>
</feature>
<name>A0A1H2YH27_9BACL</name>
<dbReference type="AlphaFoldDB" id="A0A1H2YH27"/>
<evidence type="ECO:0000256" key="1">
    <source>
        <dbReference type="ARBA" id="ARBA00004651"/>
    </source>
</evidence>
<dbReference type="Gene3D" id="1.20.1250.20">
    <property type="entry name" value="MFS general substrate transporter like domains"/>
    <property type="match status" value="1"/>
</dbReference>
<dbReference type="STRING" id="1048340.SAMN05444487_10971"/>
<gene>
    <name evidence="8" type="ORF">SAMN05444487_10971</name>
</gene>
<evidence type="ECO:0000256" key="5">
    <source>
        <dbReference type="ARBA" id="ARBA00022989"/>
    </source>
</evidence>
<keyword evidence="4 7" id="KW-0812">Transmembrane</keyword>
<feature type="transmembrane region" description="Helical" evidence="7">
    <location>
        <begin position="253"/>
        <end position="275"/>
    </location>
</feature>
<feature type="transmembrane region" description="Helical" evidence="7">
    <location>
        <begin position="342"/>
        <end position="361"/>
    </location>
</feature>
<organism evidence="8 9">
    <name type="scientific">Marininema mesophilum</name>
    <dbReference type="NCBI Taxonomy" id="1048340"/>
    <lineage>
        <taxon>Bacteria</taxon>
        <taxon>Bacillati</taxon>
        <taxon>Bacillota</taxon>
        <taxon>Bacilli</taxon>
        <taxon>Bacillales</taxon>
        <taxon>Thermoactinomycetaceae</taxon>
        <taxon>Marininema</taxon>
    </lineage>
</organism>
<feature type="transmembrane region" description="Helical" evidence="7">
    <location>
        <begin position="12"/>
        <end position="37"/>
    </location>
</feature>
<keyword evidence="5 7" id="KW-1133">Transmembrane helix</keyword>
<feature type="transmembrane region" description="Helical" evidence="7">
    <location>
        <begin position="308"/>
        <end position="330"/>
    </location>
</feature>
<evidence type="ECO:0000313" key="9">
    <source>
        <dbReference type="Proteomes" id="UP000198534"/>
    </source>
</evidence>
<dbReference type="Proteomes" id="UP000198534">
    <property type="component" value="Unassembled WGS sequence"/>
</dbReference>
<dbReference type="PANTHER" id="PTHR43266:SF2">
    <property type="entry name" value="MAJOR FACILITATOR SUPERFAMILY (MFS) PROFILE DOMAIN-CONTAINING PROTEIN"/>
    <property type="match status" value="1"/>
</dbReference>
<feature type="transmembrane region" description="Helical" evidence="7">
    <location>
        <begin position="396"/>
        <end position="415"/>
    </location>
</feature>
<keyword evidence="6 7" id="KW-0472">Membrane</keyword>
<protein>
    <submittedName>
        <fullName evidence="8">Predicted arabinose efflux permease, MFS family</fullName>
    </submittedName>
</protein>
<dbReference type="CDD" id="cd06173">
    <property type="entry name" value="MFS_MefA_like"/>
    <property type="match status" value="1"/>
</dbReference>
<proteinExistence type="predicted"/>